<dbReference type="AlphaFoldDB" id="A0AAD4CPA7"/>
<sequence>MAECPYAVGNTIKLELGVPYESLTLTVTHIFEPFTLSCTMIGQLDHPPPGLNNSMVLKIFDRRFATQLRKDWKINAWCPDTEREYLQFIKDGKAPAFLDRLRSDKNIVSEEGDGWSIAQNEAFLHHNMQHLYNTETEVYETLKDVQGTDTPRLLASFKVSLPGLSCHYTEINGIFLQYIRGFPLNDLGKQAPPVAWQSTCEQALRLVHVLTEYGILNKDVKTRNFIVQQVTEDKQAPRFHVFMIDFALCRFRREYENENEWWRAKAHQDEEGAVGQMMQRKYLKGGFTYRPSALAEWLGDQYMREE</sequence>
<name>A0AAD4CPA7_ASPNN</name>
<comment type="caution">
    <text evidence="1">The sequence shown here is derived from an EMBL/GenBank/DDBJ whole genome shotgun (WGS) entry which is preliminary data.</text>
</comment>
<keyword evidence="2" id="KW-1185">Reference proteome</keyword>
<gene>
    <name evidence="1" type="ORF">FE257_006136</name>
</gene>
<protein>
    <recommendedName>
        <fullName evidence="3">Protein kinase domain-containing protein</fullName>
    </recommendedName>
</protein>
<proteinExistence type="predicted"/>
<reference evidence="1" key="1">
    <citation type="journal article" date="2019" name="Beilstein J. Org. Chem.">
        <title>Nanangenines: drimane sesquiterpenoids as the dominant metabolite cohort of a novel Australian fungus, Aspergillus nanangensis.</title>
        <authorList>
            <person name="Lacey H.J."/>
            <person name="Gilchrist C.L.M."/>
            <person name="Crombie A."/>
            <person name="Kalaitzis J.A."/>
            <person name="Vuong D."/>
            <person name="Rutledge P.J."/>
            <person name="Turner P."/>
            <person name="Pitt J.I."/>
            <person name="Lacey E."/>
            <person name="Chooi Y.H."/>
            <person name="Piggott A.M."/>
        </authorList>
    </citation>
    <scope>NUCLEOTIDE SEQUENCE</scope>
    <source>
        <strain evidence="1">MST-FP2251</strain>
    </source>
</reference>
<organism evidence="1 2">
    <name type="scientific">Aspergillus nanangensis</name>
    <dbReference type="NCBI Taxonomy" id="2582783"/>
    <lineage>
        <taxon>Eukaryota</taxon>
        <taxon>Fungi</taxon>
        <taxon>Dikarya</taxon>
        <taxon>Ascomycota</taxon>
        <taxon>Pezizomycotina</taxon>
        <taxon>Eurotiomycetes</taxon>
        <taxon>Eurotiomycetidae</taxon>
        <taxon>Eurotiales</taxon>
        <taxon>Aspergillaceae</taxon>
        <taxon>Aspergillus</taxon>
        <taxon>Aspergillus subgen. Circumdati</taxon>
    </lineage>
</organism>
<evidence type="ECO:0008006" key="3">
    <source>
        <dbReference type="Google" id="ProtNLM"/>
    </source>
</evidence>
<dbReference type="Proteomes" id="UP001194746">
    <property type="component" value="Unassembled WGS sequence"/>
</dbReference>
<accession>A0AAD4CPA7</accession>
<dbReference type="InterPro" id="IPR011009">
    <property type="entry name" value="Kinase-like_dom_sf"/>
</dbReference>
<dbReference type="Gene3D" id="1.10.510.10">
    <property type="entry name" value="Transferase(Phosphotransferase) domain 1"/>
    <property type="match status" value="1"/>
</dbReference>
<evidence type="ECO:0000313" key="1">
    <source>
        <dbReference type="EMBL" id="KAF9890224.1"/>
    </source>
</evidence>
<evidence type="ECO:0000313" key="2">
    <source>
        <dbReference type="Proteomes" id="UP001194746"/>
    </source>
</evidence>
<reference evidence="1" key="2">
    <citation type="submission" date="2020-02" db="EMBL/GenBank/DDBJ databases">
        <authorList>
            <person name="Gilchrist C.L.M."/>
            <person name="Chooi Y.-H."/>
        </authorList>
    </citation>
    <scope>NUCLEOTIDE SEQUENCE</scope>
    <source>
        <strain evidence="1">MST-FP2251</strain>
    </source>
</reference>
<dbReference type="EMBL" id="VCAU01000028">
    <property type="protein sequence ID" value="KAF9890224.1"/>
    <property type="molecule type" value="Genomic_DNA"/>
</dbReference>
<dbReference type="SUPFAM" id="SSF56112">
    <property type="entry name" value="Protein kinase-like (PK-like)"/>
    <property type="match status" value="1"/>
</dbReference>